<dbReference type="SUPFAM" id="SSF51261">
    <property type="entry name" value="Duplicated hybrid motif"/>
    <property type="match status" value="1"/>
</dbReference>
<feature type="transmembrane region" description="Helical" evidence="1">
    <location>
        <begin position="12"/>
        <end position="29"/>
    </location>
</feature>
<gene>
    <name evidence="3" type="ORF">MJ923_12460</name>
</gene>
<accession>A0AAJ1EYI8</accession>
<evidence type="ECO:0000313" key="4">
    <source>
        <dbReference type="Proteomes" id="UP001297581"/>
    </source>
</evidence>
<dbReference type="InterPro" id="IPR050570">
    <property type="entry name" value="Cell_wall_metabolism_enzyme"/>
</dbReference>
<keyword evidence="1" id="KW-0812">Transmembrane</keyword>
<evidence type="ECO:0000256" key="1">
    <source>
        <dbReference type="SAM" id="Phobius"/>
    </source>
</evidence>
<dbReference type="PANTHER" id="PTHR21666">
    <property type="entry name" value="PEPTIDASE-RELATED"/>
    <property type="match status" value="1"/>
</dbReference>
<protein>
    <submittedName>
        <fullName evidence="3">M23 family metallopeptidase</fullName>
    </submittedName>
</protein>
<dbReference type="InterPro" id="IPR011055">
    <property type="entry name" value="Dup_hybrid_motif"/>
</dbReference>
<dbReference type="Pfam" id="PF01551">
    <property type="entry name" value="Peptidase_M23"/>
    <property type="match status" value="1"/>
</dbReference>
<dbReference type="Gene3D" id="2.70.70.10">
    <property type="entry name" value="Glucose Permease (Domain IIA)"/>
    <property type="match status" value="1"/>
</dbReference>
<keyword evidence="4" id="KW-1185">Reference proteome</keyword>
<dbReference type="CDD" id="cd12797">
    <property type="entry name" value="M23_peptidase"/>
    <property type="match status" value="1"/>
</dbReference>
<dbReference type="RefSeq" id="WP_240591379.1">
    <property type="nucleotide sequence ID" value="NZ_JAKUDL010000004.1"/>
</dbReference>
<feature type="domain" description="M23ase beta-sheet core" evidence="2">
    <location>
        <begin position="60"/>
        <end position="146"/>
    </location>
</feature>
<dbReference type="Proteomes" id="UP001297581">
    <property type="component" value="Unassembled WGS sequence"/>
</dbReference>
<name>A0AAJ1EYI8_9GAMM</name>
<organism evidence="3 4">
    <name type="scientific">Shewanella zhuhaiensis</name>
    <dbReference type="NCBI Taxonomy" id="2919576"/>
    <lineage>
        <taxon>Bacteria</taxon>
        <taxon>Pseudomonadati</taxon>
        <taxon>Pseudomonadota</taxon>
        <taxon>Gammaproteobacteria</taxon>
        <taxon>Alteromonadales</taxon>
        <taxon>Shewanellaceae</taxon>
        <taxon>Shewanella</taxon>
    </lineage>
</organism>
<dbReference type="InterPro" id="IPR016047">
    <property type="entry name" value="M23ase_b-sheet_dom"/>
</dbReference>
<proteinExistence type="predicted"/>
<evidence type="ECO:0000259" key="2">
    <source>
        <dbReference type="Pfam" id="PF01551"/>
    </source>
</evidence>
<dbReference type="GO" id="GO:0004222">
    <property type="term" value="F:metalloendopeptidase activity"/>
    <property type="evidence" value="ECO:0007669"/>
    <property type="project" value="TreeGrafter"/>
</dbReference>
<evidence type="ECO:0000313" key="3">
    <source>
        <dbReference type="EMBL" id="MCH4295114.1"/>
    </source>
</evidence>
<keyword evidence="1" id="KW-0472">Membrane</keyword>
<sequence length="180" mass="19996">MCPNKNLRSRFGNIAAVALLIPLMMWGFWSESPLLPVTGAASKDWHPDTFWYEPWGSSGVHKGMDIFAPKGQMLVAPVPMLRLWRGELSKGGKVILALGPGFKLHYFAHLDSFEGNGWWLAAGSPIGTVGDSGNAKGKPPHLHYSLVSLLPRPWRLDFTTQGYKKVFYLDPVEYFSHSGI</sequence>
<dbReference type="EMBL" id="JAKUDL010000004">
    <property type="protein sequence ID" value="MCH4295114.1"/>
    <property type="molecule type" value="Genomic_DNA"/>
</dbReference>
<dbReference type="PANTHER" id="PTHR21666:SF268">
    <property type="entry name" value="PEPTIDASE M23 DOMAIN-CONTAINING PROTEIN"/>
    <property type="match status" value="1"/>
</dbReference>
<keyword evidence="1" id="KW-1133">Transmembrane helix</keyword>
<dbReference type="AlphaFoldDB" id="A0AAJ1EYI8"/>
<reference evidence="3 4" key="1">
    <citation type="submission" date="2022-02" db="EMBL/GenBank/DDBJ databases">
        <title>The genome sequence of Shewanella sp. 3B26.</title>
        <authorList>
            <person name="Du J."/>
        </authorList>
    </citation>
    <scope>NUCLEOTIDE SEQUENCE [LARGE SCALE GENOMIC DNA]</scope>
    <source>
        <strain evidence="3 4">3B26</strain>
    </source>
</reference>
<comment type="caution">
    <text evidence="3">The sequence shown here is derived from an EMBL/GenBank/DDBJ whole genome shotgun (WGS) entry which is preliminary data.</text>
</comment>